<gene>
    <name evidence="1" type="ORF">JAAARDRAFT_399880</name>
</gene>
<organism evidence="1 2">
    <name type="scientific">Jaapia argillacea MUCL 33604</name>
    <dbReference type="NCBI Taxonomy" id="933084"/>
    <lineage>
        <taxon>Eukaryota</taxon>
        <taxon>Fungi</taxon>
        <taxon>Dikarya</taxon>
        <taxon>Basidiomycota</taxon>
        <taxon>Agaricomycotina</taxon>
        <taxon>Agaricomycetes</taxon>
        <taxon>Agaricomycetidae</taxon>
        <taxon>Jaapiales</taxon>
        <taxon>Jaapiaceae</taxon>
        <taxon>Jaapia</taxon>
    </lineage>
</organism>
<dbReference type="InParanoid" id="A0A067PW87"/>
<name>A0A067PW87_9AGAM</name>
<dbReference type="HOGENOM" id="CLU_2740381_0_0_1"/>
<dbReference type="AlphaFoldDB" id="A0A067PW87"/>
<evidence type="ECO:0000313" key="2">
    <source>
        <dbReference type="Proteomes" id="UP000027265"/>
    </source>
</evidence>
<evidence type="ECO:0000313" key="1">
    <source>
        <dbReference type="EMBL" id="KDQ54616.1"/>
    </source>
</evidence>
<dbReference type="EMBL" id="KL197728">
    <property type="protein sequence ID" value="KDQ54616.1"/>
    <property type="molecule type" value="Genomic_DNA"/>
</dbReference>
<dbReference type="Proteomes" id="UP000027265">
    <property type="component" value="Unassembled WGS sequence"/>
</dbReference>
<proteinExistence type="predicted"/>
<keyword evidence="2" id="KW-1185">Reference proteome</keyword>
<sequence length="71" mass="7894">MGPCARGHGSGVCLISLHPSSMGAVSWTPEQSKPCQDTKVTQPELTVRDGIRAKETLEMWWKSRRVFNIPI</sequence>
<reference evidence="2" key="1">
    <citation type="journal article" date="2014" name="Proc. Natl. Acad. Sci. U.S.A.">
        <title>Extensive sampling of basidiomycete genomes demonstrates inadequacy of the white-rot/brown-rot paradigm for wood decay fungi.</title>
        <authorList>
            <person name="Riley R."/>
            <person name="Salamov A.A."/>
            <person name="Brown D.W."/>
            <person name="Nagy L.G."/>
            <person name="Floudas D."/>
            <person name="Held B.W."/>
            <person name="Levasseur A."/>
            <person name="Lombard V."/>
            <person name="Morin E."/>
            <person name="Otillar R."/>
            <person name="Lindquist E.A."/>
            <person name="Sun H."/>
            <person name="LaButti K.M."/>
            <person name="Schmutz J."/>
            <person name="Jabbour D."/>
            <person name="Luo H."/>
            <person name="Baker S.E."/>
            <person name="Pisabarro A.G."/>
            <person name="Walton J.D."/>
            <person name="Blanchette R.A."/>
            <person name="Henrissat B."/>
            <person name="Martin F."/>
            <person name="Cullen D."/>
            <person name="Hibbett D.S."/>
            <person name="Grigoriev I.V."/>
        </authorList>
    </citation>
    <scope>NUCLEOTIDE SEQUENCE [LARGE SCALE GENOMIC DNA]</scope>
    <source>
        <strain evidence="2">MUCL 33604</strain>
    </source>
</reference>
<accession>A0A067PW87</accession>
<protein>
    <submittedName>
        <fullName evidence="1">Uncharacterized protein</fullName>
    </submittedName>
</protein>